<keyword evidence="16" id="KW-1185">Reference proteome</keyword>
<evidence type="ECO:0000256" key="7">
    <source>
        <dbReference type="ARBA" id="ARBA00023157"/>
    </source>
</evidence>
<feature type="domain" description="Ig-like" evidence="14">
    <location>
        <begin position="18"/>
        <end position="127"/>
    </location>
</feature>
<comment type="caution">
    <text evidence="15">The sequence shown here is derived from an EMBL/GenBank/DDBJ whole genome shotgun (WGS) entry which is preliminary data.</text>
</comment>
<evidence type="ECO:0000256" key="4">
    <source>
        <dbReference type="ARBA" id="ARBA00022729"/>
    </source>
</evidence>
<evidence type="ECO:0000256" key="2">
    <source>
        <dbReference type="ARBA" id="ARBA00022475"/>
    </source>
</evidence>
<evidence type="ECO:0000256" key="11">
    <source>
        <dbReference type="SAM" id="MobiDB-lite"/>
    </source>
</evidence>
<dbReference type="PANTHER" id="PTHR25466:SF9">
    <property type="entry name" value="FIBRONECTIN TYPE-III DOMAIN-CONTAINING PROTEIN"/>
    <property type="match status" value="1"/>
</dbReference>
<evidence type="ECO:0000256" key="12">
    <source>
        <dbReference type="SAM" id="Phobius"/>
    </source>
</evidence>
<feature type="signal peptide" evidence="13">
    <location>
        <begin position="1"/>
        <end position="21"/>
    </location>
</feature>
<accession>A0AAV6GV32</accession>
<dbReference type="InterPro" id="IPR036179">
    <property type="entry name" value="Ig-like_dom_sf"/>
</dbReference>
<dbReference type="InterPro" id="IPR053896">
    <property type="entry name" value="BTN3A2-like_Ig-C"/>
</dbReference>
<evidence type="ECO:0000256" key="6">
    <source>
        <dbReference type="ARBA" id="ARBA00023136"/>
    </source>
</evidence>
<dbReference type="Gene3D" id="2.60.40.10">
    <property type="entry name" value="Immunoglobulins"/>
    <property type="match status" value="2"/>
</dbReference>
<evidence type="ECO:0000256" key="9">
    <source>
        <dbReference type="ARBA" id="ARBA00023180"/>
    </source>
</evidence>
<dbReference type="GO" id="GO:0007166">
    <property type="term" value="P:cell surface receptor signaling pathway"/>
    <property type="evidence" value="ECO:0007669"/>
    <property type="project" value="TreeGrafter"/>
</dbReference>
<evidence type="ECO:0000256" key="5">
    <source>
        <dbReference type="ARBA" id="ARBA00022989"/>
    </source>
</evidence>
<keyword evidence="3 12" id="KW-0812">Transmembrane</keyword>
<dbReference type="GO" id="GO:0031295">
    <property type="term" value="P:T cell costimulation"/>
    <property type="evidence" value="ECO:0007669"/>
    <property type="project" value="TreeGrafter"/>
</dbReference>
<feature type="compositionally biased region" description="Basic and acidic residues" evidence="11">
    <location>
        <begin position="300"/>
        <end position="313"/>
    </location>
</feature>
<protein>
    <recommendedName>
        <fullName evidence="14">Ig-like domain-containing protein</fullName>
    </recommendedName>
</protein>
<dbReference type="AlphaFoldDB" id="A0AAV6GV32"/>
<evidence type="ECO:0000313" key="15">
    <source>
        <dbReference type="EMBL" id="KAG5278983.1"/>
    </source>
</evidence>
<dbReference type="InterPro" id="IPR013783">
    <property type="entry name" value="Ig-like_fold"/>
</dbReference>
<keyword evidence="7" id="KW-1015">Disulfide bond</keyword>
<dbReference type="InterPro" id="IPR003599">
    <property type="entry name" value="Ig_sub"/>
</dbReference>
<reference evidence="15" key="1">
    <citation type="submission" date="2020-10" db="EMBL/GenBank/DDBJ databases">
        <title>Chromosome-scale genome assembly of the Allis shad, Alosa alosa.</title>
        <authorList>
            <person name="Margot Z."/>
            <person name="Christophe K."/>
            <person name="Cabau C."/>
            <person name="Louis A."/>
            <person name="Berthelot C."/>
            <person name="Parey E."/>
            <person name="Roest Crollius H."/>
            <person name="Montfort J."/>
            <person name="Robinson-Rechavi M."/>
            <person name="Bucao C."/>
            <person name="Bouchez O."/>
            <person name="Gislard M."/>
            <person name="Lluch J."/>
            <person name="Milhes M."/>
            <person name="Lampietro C."/>
            <person name="Lopez Roques C."/>
            <person name="Donnadieu C."/>
            <person name="Braasch I."/>
            <person name="Desvignes T."/>
            <person name="Postlethwait J."/>
            <person name="Bobe J."/>
            <person name="Guiguen Y."/>
        </authorList>
    </citation>
    <scope>NUCLEOTIDE SEQUENCE</scope>
    <source>
        <strain evidence="15">M-15738</strain>
        <tissue evidence="15">Blood</tissue>
    </source>
</reference>
<keyword evidence="10" id="KW-0393">Immunoglobulin domain</keyword>
<organism evidence="15 16">
    <name type="scientific">Alosa alosa</name>
    <name type="common">allis shad</name>
    <dbReference type="NCBI Taxonomy" id="278164"/>
    <lineage>
        <taxon>Eukaryota</taxon>
        <taxon>Metazoa</taxon>
        <taxon>Chordata</taxon>
        <taxon>Craniata</taxon>
        <taxon>Vertebrata</taxon>
        <taxon>Euteleostomi</taxon>
        <taxon>Actinopterygii</taxon>
        <taxon>Neopterygii</taxon>
        <taxon>Teleostei</taxon>
        <taxon>Clupei</taxon>
        <taxon>Clupeiformes</taxon>
        <taxon>Clupeoidei</taxon>
        <taxon>Clupeidae</taxon>
        <taxon>Alosa</taxon>
    </lineage>
</organism>
<keyword evidence="4 13" id="KW-0732">Signal</keyword>
<dbReference type="GO" id="GO:0042130">
    <property type="term" value="P:negative regulation of T cell proliferation"/>
    <property type="evidence" value="ECO:0007669"/>
    <property type="project" value="TreeGrafter"/>
</dbReference>
<dbReference type="InterPro" id="IPR051713">
    <property type="entry name" value="T-cell_Activation_Regulation"/>
</dbReference>
<dbReference type="SMART" id="SM00409">
    <property type="entry name" value="IG"/>
    <property type="match status" value="2"/>
</dbReference>
<evidence type="ECO:0000256" key="8">
    <source>
        <dbReference type="ARBA" id="ARBA00023170"/>
    </source>
</evidence>
<dbReference type="Pfam" id="PF07686">
    <property type="entry name" value="V-set"/>
    <property type="match status" value="1"/>
</dbReference>
<dbReference type="EMBL" id="JADWDJ010000007">
    <property type="protein sequence ID" value="KAG5278983.1"/>
    <property type="molecule type" value="Genomic_DNA"/>
</dbReference>
<keyword evidence="2" id="KW-1003">Cell membrane</keyword>
<dbReference type="GO" id="GO:0071222">
    <property type="term" value="P:cellular response to lipopolysaccharide"/>
    <property type="evidence" value="ECO:0007669"/>
    <property type="project" value="TreeGrafter"/>
</dbReference>
<keyword evidence="9" id="KW-0325">Glycoprotein</keyword>
<comment type="subcellular location">
    <subcellularLocation>
        <location evidence="1">Cell membrane</location>
        <topology evidence="1">Single-pass type I membrane protein</topology>
    </subcellularLocation>
</comment>
<keyword evidence="5 12" id="KW-1133">Transmembrane helix</keyword>
<feature type="region of interest" description="Disordered" evidence="11">
    <location>
        <begin position="273"/>
        <end position="313"/>
    </location>
</feature>
<feature type="transmembrane region" description="Helical" evidence="12">
    <location>
        <begin position="242"/>
        <end position="263"/>
    </location>
</feature>
<dbReference type="GO" id="GO:0042102">
    <property type="term" value="P:positive regulation of T cell proliferation"/>
    <property type="evidence" value="ECO:0007669"/>
    <property type="project" value="TreeGrafter"/>
</dbReference>
<evidence type="ECO:0000256" key="10">
    <source>
        <dbReference type="ARBA" id="ARBA00023319"/>
    </source>
</evidence>
<evidence type="ECO:0000256" key="3">
    <source>
        <dbReference type="ARBA" id="ARBA00022692"/>
    </source>
</evidence>
<dbReference type="Pfam" id="PF22705">
    <property type="entry name" value="C2-set_3"/>
    <property type="match status" value="1"/>
</dbReference>
<keyword evidence="8" id="KW-0675">Receptor</keyword>
<feature type="domain" description="Ig-like" evidence="14">
    <location>
        <begin position="135"/>
        <end position="223"/>
    </location>
</feature>
<evidence type="ECO:0000259" key="14">
    <source>
        <dbReference type="PROSITE" id="PS50835"/>
    </source>
</evidence>
<dbReference type="PANTHER" id="PTHR25466">
    <property type="entry name" value="T-LYMPHOCYTE ACTIVATION ANTIGEN"/>
    <property type="match status" value="1"/>
</dbReference>
<sequence>MASAIDILLVGIFSVMVPSTADFVTVKCQNSTGYSGQSSRLGCVVKSEYDIKIMQVFWKKGDIIVLSQKVDGGKQTEDERFQLADTNWMNSYDISLLVKDTQISDAGNYSCTADTNRGVSKASAALHIKAKYTEPDMTSKDIKDGDTVELTCVASGGYPRGTVHWFDHLNTNWTRSAKTTVTQMDDESFRLQSTFIPTDASLGPYKCVVYNSEWKEEGNKTFDTIGKNNRTDKVISGQTKNIAAGVVVIGSLIVGLLVALLIFRRRSRRALRRPSTQPMLGQCPDDPEAEAEELNSRPPPYEEVHKDPLVKSP</sequence>
<name>A0AAV6GV32_9TELE</name>
<evidence type="ECO:0000256" key="1">
    <source>
        <dbReference type="ARBA" id="ARBA00004251"/>
    </source>
</evidence>
<dbReference type="GO" id="GO:0009897">
    <property type="term" value="C:external side of plasma membrane"/>
    <property type="evidence" value="ECO:0007669"/>
    <property type="project" value="TreeGrafter"/>
</dbReference>
<keyword evidence="6 12" id="KW-0472">Membrane</keyword>
<proteinExistence type="predicted"/>
<dbReference type="InterPro" id="IPR007110">
    <property type="entry name" value="Ig-like_dom"/>
</dbReference>
<evidence type="ECO:0000313" key="16">
    <source>
        <dbReference type="Proteomes" id="UP000823561"/>
    </source>
</evidence>
<dbReference type="Proteomes" id="UP000823561">
    <property type="component" value="Chromosome 7"/>
</dbReference>
<dbReference type="SUPFAM" id="SSF48726">
    <property type="entry name" value="Immunoglobulin"/>
    <property type="match status" value="2"/>
</dbReference>
<evidence type="ECO:0000256" key="13">
    <source>
        <dbReference type="SAM" id="SignalP"/>
    </source>
</evidence>
<gene>
    <name evidence="15" type="ORF">AALO_G00104850</name>
</gene>
<dbReference type="GO" id="GO:0006955">
    <property type="term" value="P:immune response"/>
    <property type="evidence" value="ECO:0007669"/>
    <property type="project" value="TreeGrafter"/>
</dbReference>
<feature type="chain" id="PRO_5043596583" description="Ig-like domain-containing protein" evidence="13">
    <location>
        <begin position="22"/>
        <end position="313"/>
    </location>
</feature>
<dbReference type="InterPro" id="IPR013106">
    <property type="entry name" value="Ig_V-set"/>
</dbReference>
<dbReference type="PROSITE" id="PS50835">
    <property type="entry name" value="IG_LIKE"/>
    <property type="match status" value="2"/>
</dbReference>